<name>A0A803QCP7_CANSA</name>
<reference evidence="1" key="2">
    <citation type="submission" date="2021-03" db="UniProtKB">
        <authorList>
            <consortium name="EnsemblPlants"/>
        </authorList>
    </citation>
    <scope>IDENTIFICATION</scope>
</reference>
<dbReference type="InterPro" id="IPR036691">
    <property type="entry name" value="Endo/exonu/phosph_ase_sf"/>
</dbReference>
<reference evidence="1" key="1">
    <citation type="submission" date="2018-11" db="EMBL/GenBank/DDBJ databases">
        <authorList>
            <person name="Grassa J C."/>
        </authorList>
    </citation>
    <scope>NUCLEOTIDE SEQUENCE [LARGE SCALE GENOMIC DNA]</scope>
</reference>
<dbReference type="PANTHER" id="PTHR33116">
    <property type="entry name" value="REVERSE TRANSCRIPTASE ZINC-BINDING DOMAIN-CONTAINING PROTEIN-RELATED-RELATED"/>
    <property type="match status" value="1"/>
</dbReference>
<dbReference type="Gramene" id="evm.model.08.890">
    <property type="protein sequence ID" value="cds.evm.model.08.890"/>
    <property type="gene ID" value="evm.TU.08.890"/>
</dbReference>
<accession>A0A803QCP7</accession>
<evidence type="ECO:0000313" key="2">
    <source>
        <dbReference type="Proteomes" id="UP000596661"/>
    </source>
</evidence>
<dbReference type="PANTHER" id="PTHR33116:SF86">
    <property type="entry name" value="REVERSE TRANSCRIPTASE DOMAIN-CONTAINING PROTEIN"/>
    <property type="match status" value="1"/>
</dbReference>
<dbReference type="EnsemblPlants" id="evm.model.08.890">
    <property type="protein sequence ID" value="cds.evm.model.08.890"/>
    <property type="gene ID" value="evm.TU.08.890"/>
</dbReference>
<evidence type="ECO:0000313" key="1">
    <source>
        <dbReference type="EnsemblPlants" id="cds.evm.model.08.890"/>
    </source>
</evidence>
<protein>
    <recommendedName>
        <fullName evidence="3">Reverse transcriptase</fullName>
    </recommendedName>
</protein>
<keyword evidence="2" id="KW-1185">Reference proteome</keyword>
<dbReference type="Proteomes" id="UP000596661">
    <property type="component" value="Chromosome 8"/>
</dbReference>
<evidence type="ECO:0008006" key="3">
    <source>
        <dbReference type="Google" id="ProtNLM"/>
    </source>
</evidence>
<dbReference type="Gene3D" id="3.60.10.10">
    <property type="entry name" value="Endonuclease/exonuclease/phosphatase"/>
    <property type="match status" value="1"/>
</dbReference>
<organism evidence="1 2">
    <name type="scientific">Cannabis sativa</name>
    <name type="common">Hemp</name>
    <name type="synonym">Marijuana</name>
    <dbReference type="NCBI Taxonomy" id="3483"/>
    <lineage>
        <taxon>Eukaryota</taxon>
        <taxon>Viridiplantae</taxon>
        <taxon>Streptophyta</taxon>
        <taxon>Embryophyta</taxon>
        <taxon>Tracheophyta</taxon>
        <taxon>Spermatophyta</taxon>
        <taxon>Magnoliopsida</taxon>
        <taxon>eudicotyledons</taxon>
        <taxon>Gunneridae</taxon>
        <taxon>Pentapetalae</taxon>
        <taxon>rosids</taxon>
        <taxon>fabids</taxon>
        <taxon>Rosales</taxon>
        <taxon>Cannabaceae</taxon>
        <taxon>Cannabis</taxon>
    </lineage>
</organism>
<dbReference type="EMBL" id="UZAU01000694">
    <property type="status" value="NOT_ANNOTATED_CDS"/>
    <property type="molecule type" value="Genomic_DNA"/>
</dbReference>
<sequence length="1558" mass="178749">MARRKKPSLRPGLKVAIGSSEKLELEKESSDCSLDGDENFLVQVPEQHAMENRDEDESLLSARRSWAEEVENLQSVAQNHWQHFSRGYLILVFNNGGKTLSAHISTMGKPIMVDKHTKERTRVQFARVLVEMDITENLERSFWFVNDYGHLLEQGIEYEWLSVECKHCGWFGHIMAECRKVEKPKEEQKIQENKTVKEGNVAGVQAVVEKINVEIATISSEEVEAAAPESATVATAGKPLRCCGLKGIYLKTTRLKHKLKAFNRHLIGNIGNAYEKAKESYKEAQFQCQANLNNNHFLELERATANHFYIQEKMYLNFLHQRSKVIWIQKGDSNTTYFHAMLKKRNEENKIVSFITEQGNLNDHFPNVMQHFLGHFKAIMGKAKPTSMEIHSDCIAMGPKLNLDQQSVWPEVGKDIHIAITHCFDTNEFPEELQSTTLSLIPKIDGPSKAIDYRPIACCTTLCKCVSKYICSRLANALPSLVMLDEFSRTSGLSINFAKSEVYFGGIAQQIPLAQKINLSIGEFPLKYLGIPLKPTKWRLDDCGPILKKIKLKLHSWANKHLSYAGRVQLIQSTLIGLRNYWMRVFLLPQSVIKEIEKLYQAFLWGLKDNRTRAHLISWERVTDEEEWEIDKSLSITIAKFNLRGRLCPNTEHNRGFLKRVLGGIWQLKETEWNIKIKEKFDSGLFLTLTFASESIQNRVLSKMPCVKDCNKEPIKITGDENEEVAAYGVWVKVDNGCRDGFQGKILGMEQYDPKGDPSNQKINGLENVTKDKSLYDIPISYAQEAQFLNEAMTFAVGSGLKELAKEHRRKVSVKKDSKEKKGKIEGSPVAMSLLIWNVQGLGNPWTVHSLHFRVSSYNPEMVFISEWRLNKVHAETLRVKLGFSGCFVVEARGKSGGVSLFWSMDVETQVLSFSPFHIDSFIRMEEGQWWRFTGFYGDPDPTQRIHSCKLLKRLSCMYLGTWAVGGDFNEILSQKEKMGDSSKSSYLINNFRKALDSCQLRDVGFECCDYTWCNGRKQNLIFERLDRVCGNSDWFEMFSHAIVKHLDCINSDHCPLLLTEKDPSSRMYHTARWKFRFHFESAWADDEEFTEIIQPELEHKQNIVLHKEEKFWKQRSRAIWLKEGDKNTKLFHRKASNRKAKNTIKGLVDERLNWVTVNRHMGKVACDYFKNLFTSNRATDEELLEFQRIVPHCIPRSTNEKLLEPFTTEDVFKVMRDVLPKKAPGSDGLPSLFYRKHWSTIGPEISKVCLGILNEGMQVKDINDTLICLIPKIPKPTRMTDFRPISLCNVVYKIVAKCSWSNEIKPSSSNIGGAKCIYGGRLIQDNAIIEFESLHCIKTKRFGNGKKMALKLDMSKAYDRVEWNFLVTMMRDLGFVFLNAKENGCDTMKLILQRYSRLLGQQINLEKSEVCMGKTITAAQGHVLANRLGVRLVSNHAKYLGLPSFVGRRKKEVFEVIKDKVWNKLKGWKASMFSQAGREILIKAIVQAIPSYTMSCFRLPKKLIKKLHTLAANFWWGDTKENKKLHWGSWDKLCKPKEQGGLGFRSLTEFNQAYLAK</sequence>
<dbReference type="SUPFAM" id="SSF56219">
    <property type="entry name" value="DNase I-like"/>
    <property type="match status" value="1"/>
</dbReference>
<proteinExistence type="predicted"/>